<protein>
    <submittedName>
        <fullName evidence="2">Uncharacterized protein</fullName>
    </submittedName>
</protein>
<accession>A0A0R1N0F1</accession>
<dbReference type="AlphaFoldDB" id="A0A0R1N0F1"/>
<evidence type="ECO:0000313" key="2">
    <source>
        <dbReference type="EMBL" id="KRL13697.1"/>
    </source>
</evidence>
<keyword evidence="1" id="KW-1133">Transmembrane helix</keyword>
<organism evidence="2 3">
    <name type="scientific">Schleiferilactobacillus perolens DSM 12744</name>
    <dbReference type="NCBI Taxonomy" id="1423792"/>
    <lineage>
        <taxon>Bacteria</taxon>
        <taxon>Bacillati</taxon>
        <taxon>Bacillota</taxon>
        <taxon>Bacilli</taxon>
        <taxon>Lactobacillales</taxon>
        <taxon>Lactobacillaceae</taxon>
        <taxon>Schleiferilactobacillus</taxon>
    </lineage>
</organism>
<name>A0A0R1N0F1_9LACO</name>
<feature type="transmembrane region" description="Helical" evidence="1">
    <location>
        <begin position="41"/>
        <end position="61"/>
    </location>
</feature>
<dbReference type="Proteomes" id="UP000051330">
    <property type="component" value="Unassembled WGS sequence"/>
</dbReference>
<evidence type="ECO:0000256" key="1">
    <source>
        <dbReference type="SAM" id="Phobius"/>
    </source>
</evidence>
<feature type="transmembrane region" description="Helical" evidence="1">
    <location>
        <begin position="17"/>
        <end position="35"/>
    </location>
</feature>
<sequence>MWQRFNRYLGSGYDDKWAWAIATMIFPGIPIVFAWPRWLYFLSAFGLLLLQPAISILLTHWRQQRNRTK</sequence>
<keyword evidence="1" id="KW-0472">Membrane</keyword>
<keyword evidence="3" id="KW-1185">Reference proteome</keyword>
<dbReference type="RefSeq" id="WP_057818502.1">
    <property type="nucleotide sequence ID" value="NZ_AZEC01000003.1"/>
</dbReference>
<dbReference type="PATRIC" id="fig|1423792.3.peg.1745"/>
<dbReference type="EMBL" id="AZEC01000003">
    <property type="protein sequence ID" value="KRL13697.1"/>
    <property type="molecule type" value="Genomic_DNA"/>
</dbReference>
<dbReference type="STRING" id="1423792.FD09_GL001721"/>
<proteinExistence type="predicted"/>
<comment type="caution">
    <text evidence="2">The sequence shown here is derived from an EMBL/GenBank/DDBJ whole genome shotgun (WGS) entry which is preliminary data.</text>
</comment>
<keyword evidence="1" id="KW-0812">Transmembrane</keyword>
<evidence type="ECO:0000313" key="3">
    <source>
        <dbReference type="Proteomes" id="UP000051330"/>
    </source>
</evidence>
<reference evidence="2 3" key="1">
    <citation type="journal article" date="2015" name="Genome Announc.">
        <title>Expanding the biotechnology potential of lactobacilli through comparative genomics of 213 strains and associated genera.</title>
        <authorList>
            <person name="Sun Z."/>
            <person name="Harris H.M."/>
            <person name="McCann A."/>
            <person name="Guo C."/>
            <person name="Argimon S."/>
            <person name="Zhang W."/>
            <person name="Yang X."/>
            <person name="Jeffery I.B."/>
            <person name="Cooney J.C."/>
            <person name="Kagawa T.F."/>
            <person name="Liu W."/>
            <person name="Song Y."/>
            <person name="Salvetti E."/>
            <person name="Wrobel A."/>
            <person name="Rasinkangas P."/>
            <person name="Parkhill J."/>
            <person name="Rea M.C."/>
            <person name="O'Sullivan O."/>
            <person name="Ritari J."/>
            <person name="Douillard F.P."/>
            <person name="Paul Ross R."/>
            <person name="Yang R."/>
            <person name="Briner A.E."/>
            <person name="Felis G.E."/>
            <person name="de Vos W.M."/>
            <person name="Barrangou R."/>
            <person name="Klaenhammer T.R."/>
            <person name="Caufield P.W."/>
            <person name="Cui Y."/>
            <person name="Zhang H."/>
            <person name="O'Toole P.W."/>
        </authorList>
    </citation>
    <scope>NUCLEOTIDE SEQUENCE [LARGE SCALE GENOMIC DNA]</scope>
    <source>
        <strain evidence="2 3">DSM 12744</strain>
    </source>
</reference>
<gene>
    <name evidence="2" type="ORF">FD09_GL001721</name>
</gene>